<reference evidence="2 3" key="1">
    <citation type="submission" date="2024-07" db="EMBL/GenBank/DDBJ databases">
        <title>Characterization of a bacterium isolated from hydrolysated instant sea cucumber by whole-genome sequencing and metabolomics.</title>
        <authorList>
            <person name="Luo X."/>
            <person name="Zhang Z."/>
            <person name="Zheng Z."/>
            <person name="Zhang W."/>
            <person name="Ming T."/>
            <person name="Jiao L."/>
            <person name="Su X."/>
            <person name="Kong F."/>
            <person name="Xu J."/>
        </authorList>
    </citation>
    <scope>NUCLEOTIDE SEQUENCE [LARGE SCALE GENOMIC DNA]</scope>
    <source>
        <strain evidence="2 3">XL-2024</strain>
    </source>
</reference>
<dbReference type="RefSeq" id="WP_368634743.1">
    <property type="nucleotide sequence ID" value="NZ_JBFRHK010000001.1"/>
</dbReference>
<gene>
    <name evidence="2" type="ORF">AB1300_01010</name>
</gene>
<dbReference type="Proteomes" id="UP001558534">
    <property type="component" value="Unassembled WGS sequence"/>
</dbReference>
<dbReference type="SUPFAM" id="SSF46785">
    <property type="entry name" value="Winged helix' DNA-binding domain"/>
    <property type="match status" value="1"/>
</dbReference>
<accession>A0ABV3VQQ4</accession>
<dbReference type="InterPro" id="IPR036390">
    <property type="entry name" value="WH_DNA-bd_sf"/>
</dbReference>
<name>A0ABV3VQQ4_9BACI</name>
<evidence type="ECO:0000313" key="2">
    <source>
        <dbReference type="EMBL" id="MEX3743706.1"/>
    </source>
</evidence>
<proteinExistence type="predicted"/>
<sequence>MTETRFKQAMKNQFEKLQFTEKHREAIRKGIHEEFSDQMLLSMLQTTRTGYELTQLLYTNNKQTVHLNEGMIYALLHRLEQQQLVVSEWHENEKRYVLSNKGVKLLTKLNKETHKLPSIQQLLKEARYAND</sequence>
<organism evidence="2 3">
    <name type="scientific">Lysinibacillus xylanilyticus</name>
    <dbReference type="NCBI Taxonomy" id="582475"/>
    <lineage>
        <taxon>Bacteria</taxon>
        <taxon>Bacillati</taxon>
        <taxon>Bacillota</taxon>
        <taxon>Bacilli</taxon>
        <taxon>Bacillales</taxon>
        <taxon>Bacillaceae</taxon>
        <taxon>Lysinibacillus</taxon>
    </lineage>
</organism>
<dbReference type="InterPro" id="IPR036388">
    <property type="entry name" value="WH-like_DNA-bd_sf"/>
</dbReference>
<feature type="domain" description="Transcription regulator PadR N-terminal" evidence="1">
    <location>
        <begin position="41"/>
        <end position="106"/>
    </location>
</feature>
<comment type="caution">
    <text evidence="2">The sequence shown here is derived from an EMBL/GenBank/DDBJ whole genome shotgun (WGS) entry which is preliminary data.</text>
</comment>
<evidence type="ECO:0000259" key="1">
    <source>
        <dbReference type="Pfam" id="PF03551"/>
    </source>
</evidence>
<dbReference type="Gene3D" id="1.10.10.10">
    <property type="entry name" value="Winged helix-like DNA-binding domain superfamily/Winged helix DNA-binding domain"/>
    <property type="match status" value="1"/>
</dbReference>
<protein>
    <submittedName>
        <fullName evidence="2">Helix-turn-helix transcriptional regulator</fullName>
    </submittedName>
</protein>
<dbReference type="InterPro" id="IPR005149">
    <property type="entry name" value="Tscrpt_reg_PadR_N"/>
</dbReference>
<dbReference type="EMBL" id="JBFRHK010000001">
    <property type="protein sequence ID" value="MEX3743706.1"/>
    <property type="molecule type" value="Genomic_DNA"/>
</dbReference>
<keyword evidence="3" id="KW-1185">Reference proteome</keyword>
<dbReference type="Pfam" id="PF03551">
    <property type="entry name" value="PadR"/>
    <property type="match status" value="1"/>
</dbReference>
<evidence type="ECO:0000313" key="3">
    <source>
        <dbReference type="Proteomes" id="UP001558534"/>
    </source>
</evidence>